<sequence length="94" mass="10395">MMGEILDFGPVRVAGHRVEEVGHSIVAYQSHGVFVDSVHAVVIVRLELLLVVLDPLDAVAFDADECVDAVLLEQLLTKVEWVERHSSRHGYHPG</sequence>
<protein>
    <submittedName>
        <fullName evidence="2">Uncharacterized protein</fullName>
    </submittedName>
</protein>
<dbReference type="Proteomes" id="UP000887540">
    <property type="component" value="Unplaced"/>
</dbReference>
<dbReference type="AlphaFoldDB" id="A0A914CPQ4"/>
<organism evidence="1 2">
    <name type="scientific">Acrobeloides nanus</name>
    <dbReference type="NCBI Taxonomy" id="290746"/>
    <lineage>
        <taxon>Eukaryota</taxon>
        <taxon>Metazoa</taxon>
        <taxon>Ecdysozoa</taxon>
        <taxon>Nematoda</taxon>
        <taxon>Chromadorea</taxon>
        <taxon>Rhabditida</taxon>
        <taxon>Tylenchina</taxon>
        <taxon>Cephalobomorpha</taxon>
        <taxon>Cephaloboidea</taxon>
        <taxon>Cephalobidae</taxon>
        <taxon>Acrobeloides</taxon>
    </lineage>
</organism>
<name>A0A914CPQ4_9BILA</name>
<evidence type="ECO:0000313" key="1">
    <source>
        <dbReference type="Proteomes" id="UP000887540"/>
    </source>
</evidence>
<proteinExistence type="predicted"/>
<evidence type="ECO:0000313" key="2">
    <source>
        <dbReference type="WBParaSite" id="ACRNAN_scaffold1264.g9781.t1"/>
    </source>
</evidence>
<dbReference type="WBParaSite" id="ACRNAN_scaffold1264.g9781.t1">
    <property type="protein sequence ID" value="ACRNAN_scaffold1264.g9781.t1"/>
    <property type="gene ID" value="ACRNAN_scaffold1264.g9781"/>
</dbReference>
<reference evidence="2" key="1">
    <citation type="submission" date="2022-11" db="UniProtKB">
        <authorList>
            <consortium name="WormBaseParasite"/>
        </authorList>
    </citation>
    <scope>IDENTIFICATION</scope>
</reference>
<accession>A0A914CPQ4</accession>
<keyword evidence="1" id="KW-1185">Reference proteome</keyword>